<evidence type="ECO:0000256" key="1">
    <source>
        <dbReference type="SAM" id="Phobius"/>
    </source>
</evidence>
<keyword evidence="1" id="KW-1133">Transmembrane helix</keyword>
<sequence length="112" mass="12790">MKKIKTGLTHLTQFFYRKGLQFTLLSTFTLVSVSAILLVTIGSLRQFTATTEEMTKTASVELLDQVNFNLDDYIHRLMGVSNTAYYKILKDNDVRFDQATISRELNLLFSAN</sequence>
<reference evidence="3" key="1">
    <citation type="journal article" date="2019" name="Int. J. Syst. Evol. Microbiol.">
        <title>The Global Catalogue of Microorganisms (GCM) 10K type strain sequencing project: providing services to taxonomists for standard genome sequencing and annotation.</title>
        <authorList>
            <consortium name="The Broad Institute Genomics Platform"/>
            <consortium name="The Broad Institute Genome Sequencing Center for Infectious Disease"/>
            <person name="Wu L."/>
            <person name="Ma J."/>
        </authorList>
    </citation>
    <scope>NUCLEOTIDE SEQUENCE [LARGE SCALE GENOMIC DNA]</scope>
    <source>
        <strain evidence="3">CGMCC 1.19032</strain>
    </source>
</reference>
<proteinExistence type="predicted"/>
<gene>
    <name evidence="2" type="ORF">ACFO5I_06300</name>
</gene>
<feature type="transmembrane region" description="Helical" evidence="1">
    <location>
        <begin position="20"/>
        <end position="44"/>
    </location>
</feature>
<evidence type="ECO:0008006" key="4">
    <source>
        <dbReference type="Google" id="ProtNLM"/>
    </source>
</evidence>
<keyword evidence="1" id="KW-0472">Membrane</keyword>
<keyword evidence="1" id="KW-0812">Transmembrane</keyword>
<dbReference type="RefSeq" id="WP_204654669.1">
    <property type="nucleotide sequence ID" value="NZ_JAFBFD010000034.1"/>
</dbReference>
<comment type="caution">
    <text evidence="2">The sequence shown here is derived from an EMBL/GenBank/DDBJ whole genome shotgun (WGS) entry which is preliminary data.</text>
</comment>
<evidence type="ECO:0000313" key="2">
    <source>
        <dbReference type="EMBL" id="MFC4719338.1"/>
    </source>
</evidence>
<evidence type="ECO:0000313" key="3">
    <source>
        <dbReference type="Proteomes" id="UP001595969"/>
    </source>
</evidence>
<organism evidence="2 3">
    <name type="scientific">Enterococcus lemanii</name>
    <dbReference type="NCBI Taxonomy" id="1159752"/>
    <lineage>
        <taxon>Bacteria</taxon>
        <taxon>Bacillati</taxon>
        <taxon>Bacillota</taxon>
        <taxon>Bacilli</taxon>
        <taxon>Lactobacillales</taxon>
        <taxon>Enterococcaceae</taxon>
        <taxon>Enterococcus</taxon>
    </lineage>
</organism>
<dbReference type="Proteomes" id="UP001595969">
    <property type="component" value="Unassembled WGS sequence"/>
</dbReference>
<keyword evidence="3" id="KW-1185">Reference proteome</keyword>
<name>A0ABV9MXQ5_9ENTE</name>
<accession>A0ABV9MXQ5</accession>
<dbReference type="EMBL" id="JBHSGS010000034">
    <property type="protein sequence ID" value="MFC4719338.1"/>
    <property type="molecule type" value="Genomic_DNA"/>
</dbReference>
<protein>
    <recommendedName>
        <fullName evidence="4">Methyl-accepting chemotaxis protein</fullName>
    </recommendedName>
</protein>